<dbReference type="Gene3D" id="1.10.10.10">
    <property type="entry name" value="Winged helix-like DNA-binding domain superfamily/Winged helix DNA-binding domain"/>
    <property type="match status" value="1"/>
</dbReference>
<evidence type="ECO:0000313" key="6">
    <source>
        <dbReference type="Proteomes" id="UP000176037"/>
    </source>
</evidence>
<dbReference type="CDD" id="cd00383">
    <property type="entry name" value="trans_reg_C"/>
    <property type="match status" value="1"/>
</dbReference>
<reference evidence="5 6" key="1">
    <citation type="submission" date="2016-09" db="EMBL/GenBank/DDBJ databases">
        <title>Alteromonas lipolytica, a new species isolated from sea water.</title>
        <authorList>
            <person name="Wu Y.-H."/>
            <person name="Cheng H."/>
            <person name="Xu X.-W."/>
        </authorList>
    </citation>
    <scope>NUCLEOTIDE SEQUENCE [LARGE SCALE GENOMIC DNA]</scope>
    <source>
        <strain evidence="5 6">JW12</strain>
    </source>
</reference>
<dbReference type="Proteomes" id="UP000176037">
    <property type="component" value="Unassembled WGS sequence"/>
</dbReference>
<dbReference type="STRING" id="1856405.BFC17_02060"/>
<keyword evidence="2" id="KW-0802">TPR repeat</keyword>
<dbReference type="InterPro" id="IPR016032">
    <property type="entry name" value="Sig_transdc_resp-reg_C-effctor"/>
</dbReference>
<sequence length="678" mass="75270">MNGHTHYQFAEFTLDSETGRLYFQSEPRVTAGKISDFLLLLVASPGEVITKDQILDALWPDQFVSEASISRLVSDTRQLLNADAPDTDFIQTVRGKGFRFIEPVTQAVTQVSEAADTSEPVKAGNKLLWPAIFGVCLLGALLLISDWWRKPDSYLVDTSQRVVVLPVWVQTGDVQDSWAEFGIMSMLTQQLREYPDIQIADVDSVLSGLNALPFEPTADAARKFTLVCEALGCQTLVIPELKVLQGKPALSYRIVQATLQSPEFIFNHDSVMEAARQMLTHAVGQLVPVMQERLELRPLYSANQRANMQFAMGVSALYHGDYASAEHALRMALQQQDDFFWARAYLADVMYRTGNYPGAELATTALIPQADSARAKLFLGNLTANTLYAKGLLQDSVEASLPLISIAANANEFEMQGNLLMNTGSSYTALGDTEKAIEYLQQAITVYREHQLTLREAQASLNLGNALFLKEPNSIESTQQYEHAAAIFRQFQANAYLAYAMSALAQQKRNLGRLDEASSLIKQVAELYRQAGDEEGLLLVKTELADIAVLKGDLDGALTLVKEAFEQAGEQFTYVRSYSSAVMALIYLNQNNPAPVPDLLAEQEKYEWFDPRPNFSLLKASYAHCKGNLQQAVDESLAVKQGLGEQWSAAHQKYLDIFLHDADTGVKRDIDYMQARVL</sequence>
<feature type="DNA-binding region" description="OmpR/PhoB-type" evidence="3">
    <location>
        <begin position="4"/>
        <end position="102"/>
    </location>
</feature>
<feature type="repeat" description="TPR" evidence="2">
    <location>
        <begin position="417"/>
        <end position="450"/>
    </location>
</feature>
<feature type="domain" description="OmpR/PhoB-type" evidence="4">
    <location>
        <begin position="4"/>
        <end position="102"/>
    </location>
</feature>
<evidence type="ECO:0000256" key="2">
    <source>
        <dbReference type="PROSITE-ProRule" id="PRU00339"/>
    </source>
</evidence>
<dbReference type="Pfam" id="PF14559">
    <property type="entry name" value="TPR_19"/>
    <property type="match status" value="1"/>
</dbReference>
<dbReference type="GO" id="GO:0006355">
    <property type="term" value="P:regulation of DNA-templated transcription"/>
    <property type="evidence" value="ECO:0007669"/>
    <property type="project" value="InterPro"/>
</dbReference>
<dbReference type="EMBL" id="MJIC01000015">
    <property type="protein sequence ID" value="OFI33077.1"/>
    <property type="molecule type" value="Genomic_DNA"/>
</dbReference>
<dbReference type="InterPro" id="IPR011990">
    <property type="entry name" value="TPR-like_helical_dom_sf"/>
</dbReference>
<proteinExistence type="predicted"/>
<comment type="caution">
    <text evidence="5">The sequence shown here is derived from an EMBL/GenBank/DDBJ whole genome shotgun (WGS) entry which is preliminary data.</text>
</comment>
<gene>
    <name evidence="5" type="ORF">BFC17_02060</name>
</gene>
<dbReference type="OrthoDB" id="9180348at2"/>
<protein>
    <recommendedName>
        <fullName evidence="4">OmpR/PhoB-type domain-containing protein</fullName>
    </recommendedName>
</protein>
<dbReference type="PROSITE" id="PS50005">
    <property type="entry name" value="TPR"/>
    <property type="match status" value="1"/>
</dbReference>
<dbReference type="Pfam" id="PF00486">
    <property type="entry name" value="Trans_reg_C"/>
    <property type="match status" value="1"/>
</dbReference>
<dbReference type="SMART" id="SM00862">
    <property type="entry name" value="Trans_reg_C"/>
    <property type="match status" value="1"/>
</dbReference>
<dbReference type="SUPFAM" id="SSF46894">
    <property type="entry name" value="C-terminal effector domain of the bipartite response regulators"/>
    <property type="match status" value="1"/>
</dbReference>
<dbReference type="Pfam" id="PF13181">
    <property type="entry name" value="TPR_8"/>
    <property type="match status" value="1"/>
</dbReference>
<dbReference type="InterPro" id="IPR019734">
    <property type="entry name" value="TPR_rpt"/>
</dbReference>
<dbReference type="InterPro" id="IPR001867">
    <property type="entry name" value="OmpR/PhoB-type_DNA-bd"/>
</dbReference>
<evidence type="ECO:0000313" key="5">
    <source>
        <dbReference type="EMBL" id="OFI33077.1"/>
    </source>
</evidence>
<keyword evidence="6" id="KW-1185">Reference proteome</keyword>
<dbReference type="GO" id="GO:0000160">
    <property type="term" value="P:phosphorelay signal transduction system"/>
    <property type="evidence" value="ECO:0007669"/>
    <property type="project" value="InterPro"/>
</dbReference>
<organism evidence="5 6">
    <name type="scientific">Alteromonas lipolytica</name>
    <dbReference type="NCBI Taxonomy" id="1856405"/>
    <lineage>
        <taxon>Bacteria</taxon>
        <taxon>Pseudomonadati</taxon>
        <taxon>Pseudomonadota</taxon>
        <taxon>Gammaproteobacteria</taxon>
        <taxon>Alteromonadales</taxon>
        <taxon>Alteromonadaceae</taxon>
        <taxon>Alteromonas/Salinimonas group</taxon>
        <taxon>Alteromonas</taxon>
    </lineage>
</organism>
<dbReference type="AlphaFoldDB" id="A0A1E8FAW7"/>
<dbReference type="PANTHER" id="PTHR47691:SF3">
    <property type="entry name" value="HTH-TYPE TRANSCRIPTIONAL REGULATOR RV0890C-RELATED"/>
    <property type="match status" value="1"/>
</dbReference>
<name>A0A1E8FAW7_9ALTE</name>
<dbReference type="GO" id="GO:0003677">
    <property type="term" value="F:DNA binding"/>
    <property type="evidence" value="ECO:0007669"/>
    <property type="project" value="UniProtKB-UniRule"/>
</dbReference>
<dbReference type="SMART" id="SM00028">
    <property type="entry name" value="TPR"/>
    <property type="match status" value="4"/>
</dbReference>
<dbReference type="PROSITE" id="PS51755">
    <property type="entry name" value="OMPR_PHOB"/>
    <property type="match status" value="1"/>
</dbReference>
<dbReference type="SUPFAM" id="SSF48452">
    <property type="entry name" value="TPR-like"/>
    <property type="match status" value="2"/>
</dbReference>
<evidence type="ECO:0000256" key="1">
    <source>
        <dbReference type="ARBA" id="ARBA00023125"/>
    </source>
</evidence>
<dbReference type="RefSeq" id="WP_070177454.1">
    <property type="nucleotide sequence ID" value="NZ_BMJR01000002.1"/>
</dbReference>
<evidence type="ECO:0000256" key="3">
    <source>
        <dbReference type="PROSITE-ProRule" id="PRU01091"/>
    </source>
</evidence>
<dbReference type="PANTHER" id="PTHR47691">
    <property type="entry name" value="REGULATOR-RELATED"/>
    <property type="match status" value="1"/>
</dbReference>
<dbReference type="Gene3D" id="1.25.40.10">
    <property type="entry name" value="Tetratricopeptide repeat domain"/>
    <property type="match status" value="3"/>
</dbReference>
<accession>A0A1E8FAW7</accession>
<evidence type="ECO:0000259" key="4">
    <source>
        <dbReference type="PROSITE" id="PS51755"/>
    </source>
</evidence>
<keyword evidence="1 3" id="KW-0238">DNA-binding</keyword>
<dbReference type="InterPro" id="IPR036388">
    <property type="entry name" value="WH-like_DNA-bd_sf"/>
</dbReference>